<dbReference type="PANTHER" id="PTHR43441">
    <property type="entry name" value="RIBOSOMAL-PROTEIN-SERINE ACETYLTRANSFERASE"/>
    <property type="match status" value="1"/>
</dbReference>
<evidence type="ECO:0000259" key="1">
    <source>
        <dbReference type="Pfam" id="PF13302"/>
    </source>
</evidence>
<accession>A0A401IWH8</accession>
<sequence>MIGTITVVHQEPAAACAEIGYCLGQRWWSHGYATEALVSVINFLFSQASFKRIEAKHDTKNPASGKVMHKAGLQYEGTLRQHGLNNTGICDEAIYAILRSDWVAANNL</sequence>
<dbReference type="Proteomes" id="UP000286848">
    <property type="component" value="Unassembled WGS sequence"/>
</dbReference>
<comment type="caution">
    <text evidence="2">The sequence shown here is derived from an EMBL/GenBank/DDBJ whole genome shotgun (WGS) entry which is preliminary data.</text>
</comment>
<dbReference type="Pfam" id="PF13302">
    <property type="entry name" value="Acetyltransf_3"/>
    <property type="match status" value="1"/>
</dbReference>
<protein>
    <recommendedName>
        <fullName evidence="1">N-acetyltransferase domain-containing protein</fullName>
    </recommendedName>
</protein>
<keyword evidence="3" id="KW-1185">Reference proteome</keyword>
<evidence type="ECO:0000313" key="3">
    <source>
        <dbReference type="Proteomes" id="UP000286848"/>
    </source>
</evidence>
<feature type="domain" description="N-acetyltransferase" evidence="1">
    <location>
        <begin position="2"/>
        <end position="74"/>
    </location>
</feature>
<organism evidence="2 3">
    <name type="scientific">Ligilactobacillus salitolerans</name>
    <dbReference type="NCBI Taxonomy" id="1808352"/>
    <lineage>
        <taxon>Bacteria</taxon>
        <taxon>Bacillati</taxon>
        <taxon>Bacillota</taxon>
        <taxon>Bacilli</taxon>
        <taxon>Lactobacillales</taxon>
        <taxon>Lactobacillaceae</taxon>
        <taxon>Ligilactobacillus</taxon>
    </lineage>
</organism>
<dbReference type="AlphaFoldDB" id="A0A401IWH8"/>
<name>A0A401IWH8_9LACO</name>
<dbReference type="PANTHER" id="PTHR43441:SF11">
    <property type="entry name" value="RIBOSOMAL-PROTEIN-SERINE ACETYLTRANSFERASE"/>
    <property type="match status" value="1"/>
</dbReference>
<dbReference type="GO" id="GO:0008999">
    <property type="term" value="F:protein-N-terminal-alanine acetyltransferase activity"/>
    <property type="evidence" value="ECO:0007669"/>
    <property type="project" value="TreeGrafter"/>
</dbReference>
<dbReference type="GO" id="GO:0005737">
    <property type="term" value="C:cytoplasm"/>
    <property type="evidence" value="ECO:0007669"/>
    <property type="project" value="TreeGrafter"/>
</dbReference>
<proteinExistence type="predicted"/>
<dbReference type="SUPFAM" id="SSF55729">
    <property type="entry name" value="Acyl-CoA N-acyltransferases (Nat)"/>
    <property type="match status" value="1"/>
</dbReference>
<dbReference type="Gene3D" id="3.40.630.30">
    <property type="match status" value="1"/>
</dbReference>
<evidence type="ECO:0000313" key="2">
    <source>
        <dbReference type="EMBL" id="GBG95857.1"/>
    </source>
</evidence>
<dbReference type="InterPro" id="IPR000182">
    <property type="entry name" value="GNAT_dom"/>
</dbReference>
<dbReference type="EMBL" id="BFFP01000063">
    <property type="protein sequence ID" value="GBG95857.1"/>
    <property type="molecule type" value="Genomic_DNA"/>
</dbReference>
<dbReference type="GO" id="GO:1990189">
    <property type="term" value="F:protein N-terminal-serine acetyltransferase activity"/>
    <property type="evidence" value="ECO:0007669"/>
    <property type="project" value="TreeGrafter"/>
</dbReference>
<gene>
    <name evidence="2" type="ORF">LFYK43_23160</name>
</gene>
<dbReference type="InterPro" id="IPR051908">
    <property type="entry name" value="Ribosomal_N-acetyltransferase"/>
</dbReference>
<reference evidence="2 3" key="1">
    <citation type="journal article" date="2019" name="Int. J. Syst. Evol. Microbiol.">
        <title>Lactobacillus salitolerans sp. nov., a novel lactic acid bacterium isolated from spent mushroom substrates.</title>
        <authorList>
            <person name="Tohno M."/>
            <person name="Tanizawa Y."/>
            <person name="Kojima Y."/>
            <person name="Sakamoto M."/>
            <person name="Nakamura Y."/>
            <person name="Ohkuma M."/>
            <person name="Kobayashi H."/>
        </authorList>
    </citation>
    <scope>NUCLEOTIDE SEQUENCE [LARGE SCALE GENOMIC DNA]</scope>
    <source>
        <strain evidence="2 3">YK43</strain>
    </source>
</reference>
<dbReference type="InterPro" id="IPR016181">
    <property type="entry name" value="Acyl_CoA_acyltransferase"/>
</dbReference>